<keyword evidence="3" id="KW-1003">Cell membrane</keyword>
<comment type="caution">
    <text evidence="8">The sequence shown here is derived from an EMBL/GenBank/DDBJ whole genome shotgun (WGS) entry which is preliminary data.</text>
</comment>
<dbReference type="RefSeq" id="WP_345252718.1">
    <property type="nucleotide sequence ID" value="NZ_BAABGY010000001.1"/>
</dbReference>
<dbReference type="PANTHER" id="PTHR33452">
    <property type="entry name" value="OXIDOREDUCTASE CATD-RELATED"/>
    <property type="match status" value="1"/>
</dbReference>
<dbReference type="InterPro" id="IPR051907">
    <property type="entry name" value="DoxX-like_oxidoreductase"/>
</dbReference>
<evidence type="ECO:0000256" key="6">
    <source>
        <dbReference type="ARBA" id="ARBA00023136"/>
    </source>
</evidence>
<protein>
    <recommendedName>
        <fullName evidence="10">DoxX family protein</fullName>
    </recommendedName>
</protein>
<sequence length="281" mass="31492">MRSFSLRAFLFGQSLPDDRTLNIGWLLFRFYLGLSLAIGAGLPKIRDGFSPDWFVRMVDGMGFDFPSPVFWAALASWGEFLGGICIAFGILTRPMALQLAFQFFIISFIWYGEPEPLVGMYYQQLFFWCFLLVLFAGGGRFSVDRWLAARQFPLRRLRLATGIALGGGILLLGTAAGKMPIVKRTVVYRVQVPGPAPKVVAVRGGDAPLSWETDRALHLLPGTDMYTDTVTYNTAYGFTDVKFVRDGQFELDQKDNRRVQFNGKDTVVYSATFDVPDTPTK</sequence>
<evidence type="ECO:0000256" key="7">
    <source>
        <dbReference type="SAM" id="Phobius"/>
    </source>
</evidence>
<evidence type="ECO:0000313" key="9">
    <source>
        <dbReference type="Proteomes" id="UP001501725"/>
    </source>
</evidence>
<keyword evidence="4 7" id="KW-0812">Transmembrane</keyword>
<comment type="similarity">
    <text evidence="2">Belongs to the DoxX family.</text>
</comment>
<dbReference type="PANTHER" id="PTHR33452:SF1">
    <property type="entry name" value="INNER MEMBRANE PROTEIN YPHA-RELATED"/>
    <property type="match status" value="1"/>
</dbReference>
<dbReference type="Pfam" id="PF07681">
    <property type="entry name" value="DoxX"/>
    <property type="match status" value="1"/>
</dbReference>
<feature type="transmembrane region" description="Helical" evidence="7">
    <location>
        <begin position="21"/>
        <end position="42"/>
    </location>
</feature>
<evidence type="ECO:0000256" key="1">
    <source>
        <dbReference type="ARBA" id="ARBA00004651"/>
    </source>
</evidence>
<feature type="transmembrane region" description="Helical" evidence="7">
    <location>
        <begin position="95"/>
        <end position="112"/>
    </location>
</feature>
<evidence type="ECO:0000256" key="4">
    <source>
        <dbReference type="ARBA" id="ARBA00022692"/>
    </source>
</evidence>
<feature type="transmembrane region" description="Helical" evidence="7">
    <location>
        <begin position="118"/>
        <end position="136"/>
    </location>
</feature>
<feature type="transmembrane region" description="Helical" evidence="7">
    <location>
        <begin position="69"/>
        <end position="88"/>
    </location>
</feature>
<keyword evidence="5 7" id="KW-1133">Transmembrane helix</keyword>
<comment type="subcellular location">
    <subcellularLocation>
        <location evidence="1">Cell membrane</location>
        <topology evidence="1">Multi-pass membrane protein</topology>
    </subcellularLocation>
</comment>
<dbReference type="EMBL" id="BAABGY010000001">
    <property type="protein sequence ID" value="GAA4318044.1"/>
    <property type="molecule type" value="Genomic_DNA"/>
</dbReference>
<reference evidence="9" key="1">
    <citation type="journal article" date="2019" name="Int. J. Syst. Evol. Microbiol.">
        <title>The Global Catalogue of Microorganisms (GCM) 10K type strain sequencing project: providing services to taxonomists for standard genome sequencing and annotation.</title>
        <authorList>
            <consortium name="The Broad Institute Genomics Platform"/>
            <consortium name="The Broad Institute Genome Sequencing Center for Infectious Disease"/>
            <person name="Wu L."/>
            <person name="Ma J."/>
        </authorList>
    </citation>
    <scope>NUCLEOTIDE SEQUENCE [LARGE SCALE GENOMIC DNA]</scope>
    <source>
        <strain evidence="9">JCM 17919</strain>
    </source>
</reference>
<proteinExistence type="inferred from homology"/>
<gene>
    <name evidence="8" type="ORF">GCM10023184_02030</name>
</gene>
<evidence type="ECO:0000256" key="5">
    <source>
        <dbReference type="ARBA" id="ARBA00022989"/>
    </source>
</evidence>
<evidence type="ECO:0000256" key="2">
    <source>
        <dbReference type="ARBA" id="ARBA00006679"/>
    </source>
</evidence>
<name>A0ABP8G5T5_9BACT</name>
<evidence type="ECO:0008006" key="10">
    <source>
        <dbReference type="Google" id="ProtNLM"/>
    </source>
</evidence>
<accession>A0ABP8G5T5</accession>
<evidence type="ECO:0000256" key="3">
    <source>
        <dbReference type="ARBA" id="ARBA00022475"/>
    </source>
</evidence>
<keyword evidence="6 7" id="KW-0472">Membrane</keyword>
<feature type="transmembrane region" description="Helical" evidence="7">
    <location>
        <begin position="157"/>
        <end position="176"/>
    </location>
</feature>
<dbReference type="Proteomes" id="UP001501725">
    <property type="component" value="Unassembled WGS sequence"/>
</dbReference>
<keyword evidence="9" id="KW-1185">Reference proteome</keyword>
<dbReference type="InterPro" id="IPR032808">
    <property type="entry name" value="DoxX"/>
</dbReference>
<evidence type="ECO:0000313" key="8">
    <source>
        <dbReference type="EMBL" id="GAA4318044.1"/>
    </source>
</evidence>
<organism evidence="8 9">
    <name type="scientific">Flaviaesturariibacter amylovorans</name>
    <dbReference type="NCBI Taxonomy" id="1084520"/>
    <lineage>
        <taxon>Bacteria</taxon>
        <taxon>Pseudomonadati</taxon>
        <taxon>Bacteroidota</taxon>
        <taxon>Chitinophagia</taxon>
        <taxon>Chitinophagales</taxon>
        <taxon>Chitinophagaceae</taxon>
        <taxon>Flaviaestuariibacter</taxon>
    </lineage>
</organism>